<dbReference type="NCBIfam" id="TIGR00231">
    <property type="entry name" value="small_GTP"/>
    <property type="match status" value="1"/>
</dbReference>
<dbReference type="SUPFAM" id="SSF52540">
    <property type="entry name" value="P-loop containing nucleoside triphosphate hydrolases"/>
    <property type="match status" value="1"/>
</dbReference>
<organism evidence="12 13">
    <name type="scientific">Patulibacter brassicae</name>
    <dbReference type="NCBI Taxonomy" id="1705717"/>
    <lineage>
        <taxon>Bacteria</taxon>
        <taxon>Bacillati</taxon>
        <taxon>Actinomycetota</taxon>
        <taxon>Thermoleophilia</taxon>
        <taxon>Solirubrobacterales</taxon>
        <taxon>Patulibacteraceae</taxon>
        <taxon>Patulibacter</taxon>
    </lineage>
</organism>
<evidence type="ECO:0000256" key="5">
    <source>
        <dbReference type="ARBA" id="ARBA00023134"/>
    </source>
</evidence>
<reference evidence="12 13" key="1">
    <citation type="submission" date="2023-11" db="EMBL/GenBank/DDBJ databases">
        <authorList>
            <person name="Xu M."/>
            <person name="Jiang T."/>
        </authorList>
    </citation>
    <scope>NUCLEOTIDE SEQUENCE [LARGE SCALE GENOMIC DNA]</scope>
    <source>
        <strain evidence="12 13">SD</strain>
    </source>
</reference>
<feature type="binding site" evidence="6">
    <location>
        <begin position="148"/>
        <end position="151"/>
    </location>
    <ligand>
        <name>GTP</name>
        <dbReference type="ChEBI" id="CHEBI:37565"/>
    </ligand>
</feature>
<dbReference type="InterPro" id="IPR005662">
    <property type="entry name" value="GTPase_Era-like"/>
</dbReference>
<evidence type="ECO:0000259" key="10">
    <source>
        <dbReference type="PROSITE" id="PS50823"/>
    </source>
</evidence>
<keyword evidence="6" id="KW-1003">Cell membrane</keyword>
<feature type="binding site" evidence="6">
    <location>
        <begin position="35"/>
        <end position="42"/>
    </location>
    <ligand>
        <name>GTP</name>
        <dbReference type="ChEBI" id="CHEBI:37565"/>
    </ligand>
</feature>
<keyword evidence="6" id="KW-0963">Cytoplasm</keyword>
<feature type="domain" description="KH type-2" evidence="10">
    <location>
        <begin position="221"/>
        <end position="306"/>
    </location>
</feature>
<proteinExistence type="inferred from homology"/>
<evidence type="ECO:0000256" key="3">
    <source>
        <dbReference type="ARBA" id="ARBA00022741"/>
    </source>
</evidence>
<evidence type="ECO:0000313" key="13">
    <source>
        <dbReference type="Proteomes" id="UP001277761"/>
    </source>
</evidence>
<dbReference type="InterPro" id="IPR004044">
    <property type="entry name" value="KH_dom_type_2"/>
</dbReference>
<dbReference type="PANTHER" id="PTHR42698:SF1">
    <property type="entry name" value="GTPASE ERA, MITOCHONDRIAL"/>
    <property type="match status" value="1"/>
</dbReference>
<keyword evidence="6" id="KW-0690">Ribosome biogenesis</keyword>
<dbReference type="CDD" id="cd04163">
    <property type="entry name" value="Era"/>
    <property type="match status" value="1"/>
</dbReference>
<evidence type="ECO:0000259" key="11">
    <source>
        <dbReference type="PROSITE" id="PS51713"/>
    </source>
</evidence>
<dbReference type="InterPro" id="IPR015946">
    <property type="entry name" value="KH_dom-like_a/b"/>
</dbReference>
<dbReference type="Pfam" id="PF07650">
    <property type="entry name" value="KH_2"/>
    <property type="match status" value="1"/>
</dbReference>
<evidence type="ECO:0000256" key="2">
    <source>
        <dbReference type="ARBA" id="ARBA00020484"/>
    </source>
</evidence>
<dbReference type="Gene3D" id="3.40.50.300">
    <property type="entry name" value="P-loop containing nucleotide triphosphate hydrolases"/>
    <property type="match status" value="1"/>
</dbReference>
<evidence type="ECO:0000256" key="4">
    <source>
        <dbReference type="ARBA" id="ARBA00022884"/>
    </source>
</evidence>
<accession>A0ABU4VGW3</accession>
<comment type="caution">
    <text evidence="6">Lacks conserved residue(s) required for the propagation of feature annotation.</text>
</comment>
<keyword evidence="6" id="KW-0472">Membrane</keyword>
<comment type="subcellular location">
    <subcellularLocation>
        <location evidence="6">Cytoplasm</location>
    </subcellularLocation>
    <subcellularLocation>
        <location evidence="6">Cell membrane</location>
        <topology evidence="6">Peripheral membrane protein</topology>
    </subcellularLocation>
</comment>
<dbReference type="PROSITE" id="PS51713">
    <property type="entry name" value="G_ERA"/>
    <property type="match status" value="1"/>
</dbReference>
<evidence type="ECO:0000256" key="8">
    <source>
        <dbReference type="RuleBase" id="RU003761"/>
    </source>
</evidence>
<dbReference type="Pfam" id="PF01926">
    <property type="entry name" value="MMR_HSR1"/>
    <property type="match status" value="1"/>
</dbReference>
<dbReference type="NCBIfam" id="TIGR00436">
    <property type="entry name" value="era"/>
    <property type="match status" value="1"/>
</dbReference>
<evidence type="ECO:0000256" key="9">
    <source>
        <dbReference type="SAM" id="MobiDB-lite"/>
    </source>
</evidence>
<evidence type="ECO:0000313" key="12">
    <source>
        <dbReference type="EMBL" id="MDX8150617.1"/>
    </source>
</evidence>
<comment type="similarity">
    <text evidence="1 6 7 8">Belongs to the TRAFAC class TrmE-Era-EngA-EngB-Septin-like GTPase superfamily. Era GTPase family.</text>
</comment>
<name>A0ABU4VGW3_9ACTN</name>
<dbReference type="InterPro" id="IPR009019">
    <property type="entry name" value="KH_sf_prok-type"/>
</dbReference>
<protein>
    <recommendedName>
        <fullName evidence="2 6">GTPase Era</fullName>
    </recommendedName>
</protein>
<sequence length="321" mass="35311">MDDEDDLPGIELPVPDPGEPLATPDTRSGFVALAGRPNAGKSTLTNALVGAKIAITSDKPQTTRRAIRGVLTRGDAQLVLVDLPGVQRPLDSLTGRMQRRVQSEVREADVALLVLNGEEGVGPGDRWIARQLADASAGGRLPVVIAVNKVDRIDRERTIRTLMAASELDVAEDVFPISARTGKGVDALLDHLVQLLPRGPFYFPEDERTDQPRHVLLAELIREQVLRRTFQEVPHAVEVAVEEVERPKDDLHVVVANAWVETPSQKGILIGAGGKMIRNVGTAARKELERELGTRVHLDLQVKVRRNWRSDETLLDRLEID</sequence>
<dbReference type="SUPFAM" id="SSF54814">
    <property type="entry name" value="Prokaryotic type KH domain (KH-domain type II)"/>
    <property type="match status" value="1"/>
</dbReference>
<dbReference type="NCBIfam" id="NF000908">
    <property type="entry name" value="PRK00089.1"/>
    <property type="match status" value="1"/>
</dbReference>
<feature type="domain" description="Era-type G" evidence="11">
    <location>
        <begin position="27"/>
        <end position="198"/>
    </location>
</feature>
<dbReference type="HAMAP" id="MF_00367">
    <property type="entry name" value="GTPase_Era"/>
    <property type="match status" value="1"/>
</dbReference>
<dbReference type="InterPro" id="IPR006073">
    <property type="entry name" value="GTP-bd"/>
</dbReference>
<dbReference type="EMBL" id="JAXAVX010000001">
    <property type="protein sequence ID" value="MDX8150617.1"/>
    <property type="molecule type" value="Genomic_DNA"/>
</dbReference>
<dbReference type="PRINTS" id="PR00326">
    <property type="entry name" value="GTP1OBG"/>
</dbReference>
<dbReference type="InterPro" id="IPR027417">
    <property type="entry name" value="P-loop_NTPase"/>
</dbReference>
<dbReference type="InterPro" id="IPR005225">
    <property type="entry name" value="Small_GTP-bd"/>
</dbReference>
<gene>
    <name evidence="6 12" type="primary">era</name>
    <name evidence="12" type="ORF">SK069_03345</name>
</gene>
<feature type="region of interest" description="G5" evidence="7">
    <location>
        <begin position="177"/>
        <end position="179"/>
    </location>
</feature>
<feature type="region of interest" description="Disordered" evidence="9">
    <location>
        <begin position="1"/>
        <end position="23"/>
    </location>
</feature>
<keyword evidence="6" id="KW-0699">rRNA-binding</keyword>
<feature type="region of interest" description="G3" evidence="7">
    <location>
        <begin position="82"/>
        <end position="85"/>
    </location>
</feature>
<feature type="region of interest" description="G4" evidence="7">
    <location>
        <begin position="148"/>
        <end position="151"/>
    </location>
</feature>
<dbReference type="Gene3D" id="3.30.300.20">
    <property type="match status" value="1"/>
</dbReference>
<keyword evidence="13" id="KW-1185">Reference proteome</keyword>
<evidence type="ECO:0000256" key="7">
    <source>
        <dbReference type="PROSITE-ProRule" id="PRU01050"/>
    </source>
</evidence>
<feature type="region of interest" description="G2" evidence="7">
    <location>
        <begin position="61"/>
        <end position="65"/>
    </location>
</feature>
<keyword evidence="4 6" id="KW-0694">RNA-binding</keyword>
<comment type="function">
    <text evidence="6">An essential GTPase that binds both GDP and GTP, with rapid nucleotide exchange. Plays a role in 16S rRNA processing and 30S ribosomal subunit biogenesis and possibly also in cell cycle regulation and energy metabolism.</text>
</comment>
<comment type="subunit">
    <text evidence="6">Monomer.</text>
</comment>
<dbReference type="InterPro" id="IPR030388">
    <property type="entry name" value="G_ERA_dom"/>
</dbReference>
<evidence type="ECO:0000256" key="6">
    <source>
        <dbReference type="HAMAP-Rule" id="MF_00367"/>
    </source>
</evidence>
<evidence type="ECO:0000256" key="1">
    <source>
        <dbReference type="ARBA" id="ARBA00007921"/>
    </source>
</evidence>
<dbReference type="PROSITE" id="PS50823">
    <property type="entry name" value="KH_TYPE_2"/>
    <property type="match status" value="1"/>
</dbReference>
<keyword evidence="3 6" id="KW-0547">Nucleotide-binding</keyword>
<comment type="caution">
    <text evidence="12">The sequence shown here is derived from an EMBL/GenBank/DDBJ whole genome shotgun (WGS) entry which is preliminary data.</text>
</comment>
<dbReference type="Proteomes" id="UP001277761">
    <property type="component" value="Unassembled WGS sequence"/>
</dbReference>
<feature type="region of interest" description="G1" evidence="7">
    <location>
        <begin position="35"/>
        <end position="42"/>
    </location>
</feature>
<keyword evidence="5 6" id="KW-0342">GTP-binding</keyword>
<dbReference type="PANTHER" id="PTHR42698">
    <property type="entry name" value="GTPASE ERA"/>
    <property type="match status" value="1"/>
</dbReference>
<dbReference type="CDD" id="cd22534">
    <property type="entry name" value="KH-II_Era"/>
    <property type="match status" value="1"/>
</dbReference>